<evidence type="ECO:0000313" key="3">
    <source>
        <dbReference type="Proteomes" id="UP000216207"/>
    </source>
</evidence>
<dbReference type="PANTHER" id="PTHR13355">
    <property type="entry name" value="GLUCOSAMINE 6-PHOSPHATE N-ACETYLTRANSFERASE"/>
    <property type="match status" value="1"/>
</dbReference>
<dbReference type="PROSITE" id="PS51186">
    <property type="entry name" value="GNAT"/>
    <property type="match status" value="1"/>
</dbReference>
<dbReference type="CDD" id="cd04301">
    <property type="entry name" value="NAT_SF"/>
    <property type="match status" value="1"/>
</dbReference>
<dbReference type="Gene3D" id="3.40.630.30">
    <property type="match status" value="1"/>
</dbReference>
<feature type="domain" description="N-acetyltransferase" evidence="1">
    <location>
        <begin position="1"/>
        <end position="143"/>
    </location>
</feature>
<dbReference type="AlphaFoldDB" id="A0A268P4W7"/>
<dbReference type="EMBL" id="NPCC01000004">
    <property type="protein sequence ID" value="PAE90721.1"/>
    <property type="molecule type" value="Genomic_DNA"/>
</dbReference>
<reference evidence="2 3" key="1">
    <citation type="submission" date="2017-07" db="EMBL/GenBank/DDBJ databases">
        <title>Isolation and whole genome analysis of endospore-forming bacteria from heroin.</title>
        <authorList>
            <person name="Kalinowski J."/>
            <person name="Ahrens B."/>
            <person name="Al-Dilaimi A."/>
            <person name="Winkler A."/>
            <person name="Wibberg D."/>
            <person name="Schleenbecker U."/>
            <person name="Ruckert C."/>
            <person name="Wolfel R."/>
            <person name="Grass G."/>
        </authorList>
    </citation>
    <scope>NUCLEOTIDE SEQUENCE [LARGE SCALE GENOMIC DNA]</scope>
    <source>
        <strain evidence="2 3">7539</strain>
    </source>
</reference>
<dbReference type="InterPro" id="IPR000182">
    <property type="entry name" value="GNAT_dom"/>
</dbReference>
<dbReference type="SUPFAM" id="SSF55729">
    <property type="entry name" value="Acyl-CoA N-acyltransferases (Nat)"/>
    <property type="match status" value="1"/>
</dbReference>
<dbReference type="InterPro" id="IPR016181">
    <property type="entry name" value="Acyl_CoA_acyltransferase"/>
</dbReference>
<organism evidence="2 3">
    <name type="scientific">Shouchella clausii</name>
    <name type="common">Alkalihalobacillus clausii</name>
    <dbReference type="NCBI Taxonomy" id="79880"/>
    <lineage>
        <taxon>Bacteria</taxon>
        <taxon>Bacillati</taxon>
        <taxon>Bacillota</taxon>
        <taxon>Bacilli</taxon>
        <taxon>Bacillales</taxon>
        <taxon>Bacillaceae</taxon>
        <taxon>Shouchella</taxon>
    </lineage>
</organism>
<accession>A0A268P4W7</accession>
<evidence type="ECO:0000259" key="1">
    <source>
        <dbReference type="PROSITE" id="PS51186"/>
    </source>
</evidence>
<name>A0A268P4W7_SHOCL</name>
<dbReference type="Proteomes" id="UP000216207">
    <property type="component" value="Unassembled WGS sequence"/>
</dbReference>
<evidence type="ECO:0000313" key="2">
    <source>
        <dbReference type="EMBL" id="PAE90721.1"/>
    </source>
</evidence>
<comment type="caution">
    <text evidence="2">The sequence shown here is derived from an EMBL/GenBank/DDBJ whole genome shotgun (WGS) entry which is preliminary data.</text>
</comment>
<protein>
    <submittedName>
        <fullName evidence="2">GNAT family N-acetyltransferase</fullName>
    </submittedName>
</protein>
<dbReference type="InterPro" id="IPR039143">
    <property type="entry name" value="GNPNAT1-like"/>
</dbReference>
<dbReference type="PANTHER" id="PTHR13355:SF9">
    <property type="entry name" value="ACETYLTRANSFERASE BSU40680-RELATED"/>
    <property type="match status" value="1"/>
</dbReference>
<proteinExistence type="predicted"/>
<dbReference type="Pfam" id="PF13673">
    <property type="entry name" value="Acetyltransf_10"/>
    <property type="match status" value="1"/>
</dbReference>
<keyword evidence="2" id="KW-0808">Transferase</keyword>
<gene>
    <name evidence="2" type="ORF">CHH72_02245</name>
</gene>
<sequence>MEIKIATTLAELEQAFHIRERVFVQEQHCPLEDEFDRYDHLDAACTHVIAYDGDKAVGTGRIRLVENAGKLERICILKDWRQKGVGREIIKALEAIALQKGAASLLLHGQQHAEGFYHRLEYETASDVFMEDGIPHLLMKKEV</sequence>
<dbReference type="RefSeq" id="WP_095326077.1">
    <property type="nucleotide sequence ID" value="NZ_NPCC01000004.1"/>
</dbReference>
<dbReference type="GO" id="GO:0004343">
    <property type="term" value="F:glucosamine 6-phosphate N-acetyltransferase activity"/>
    <property type="evidence" value="ECO:0007669"/>
    <property type="project" value="TreeGrafter"/>
</dbReference>